<evidence type="ECO:0000313" key="1">
    <source>
        <dbReference type="EMBL" id="KKL59783.1"/>
    </source>
</evidence>
<protein>
    <submittedName>
        <fullName evidence="1">Uncharacterized protein</fullName>
    </submittedName>
</protein>
<name>A0A0F9DDI7_9ZZZZ</name>
<gene>
    <name evidence="1" type="ORF">LCGC14_2211910</name>
</gene>
<comment type="caution">
    <text evidence="1">The sequence shown here is derived from an EMBL/GenBank/DDBJ whole genome shotgun (WGS) entry which is preliminary data.</text>
</comment>
<sequence>MKNIKSVRGLRVGDKFTNGGVNYIVTSFPTRYSVCGRNAKPQLGEPGNCKVPLSQCNWIHYLTGGYDK</sequence>
<accession>A0A0F9DDI7</accession>
<organism evidence="1">
    <name type="scientific">marine sediment metagenome</name>
    <dbReference type="NCBI Taxonomy" id="412755"/>
    <lineage>
        <taxon>unclassified sequences</taxon>
        <taxon>metagenomes</taxon>
        <taxon>ecological metagenomes</taxon>
    </lineage>
</organism>
<dbReference type="EMBL" id="LAZR01029369">
    <property type="protein sequence ID" value="KKL59783.1"/>
    <property type="molecule type" value="Genomic_DNA"/>
</dbReference>
<proteinExistence type="predicted"/>
<reference evidence="1" key="1">
    <citation type="journal article" date="2015" name="Nature">
        <title>Complex archaea that bridge the gap between prokaryotes and eukaryotes.</title>
        <authorList>
            <person name="Spang A."/>
            <person name="Saw J.H."/>
            <person name="Jorgensen S.L."/>
            <person name="Zaremba-Niedzwiedzka K."/>
            <person name="Martijn J."/>
            <person name="Lind A.E."/>
            <person name="van Eijk R."/>
            <person name="Schleper C."/>
            <person name="Guy L."/>
            <person name="Ettema T.J."/>
        </authorList>
    </citation>
    <scope>NUCLEOTIDE SEQUENCE</scope>
</reference>
<dbReference type="AlphaFoldDB" id="A0A0F9DDI7"/>